<gene>
    <name evidence="2" type="ORF">ACLA_015640</name>
</gene>
<dbReference type="RefSeq" id="XP_001274548.1">
    <property type="nucleotide sequence ID" value="XM_001274547.1"/>
</dbReference>
<evidence type="ECO:0000256" key="1">
    <source>
        <dbReference type="SAM" id="MobiDB-lite"/>
    </source>
</evidence>
<accession>A1CBK4</accession>
<dbReference type="eggNOG" id="ENOG502RNWB">
    <property type="taxonomic scope" value="Eukaryota"/>
</dbReference>
<organism evidence="2 3">
    <name type="scientific">Aspergillus clavatus (strain ATCC 1007 / CBS 513.65 / DSM 816 / NCTC 3887 / NRRL 1 / QM 1276 / 107)</name>
    <dbReference type="NCBI Taxonomy" id="344612"/>
    <lineage>
        <taxon>Eukaryota</taxon>
        <taxon>Fungi</taxon>
        <taxon>Dikarya</taxon>
        <taxon>Ascomycota</taxon>
        <taxon>Pezizomycotina</taxon>
        <taxon>Eurotiomycetes</taxon>
        <taxon>Eurotiomycetidae</taxon>
        <taxon>Eurotiales</taxon>
        <taxon>Aspergillaceae</taxon>
        <taxon>Aspergillus</taxon>
        <taxon>Aspergillus subgen. Fumigati</taxon>
    </lineage>
</organism>
<feature type="compositionally biased region" description="Polar residues" evidence="1">
    <location>
        <begin position="205"/>
        <end position="221"/>
    </location>
</feature>
<dbReference type="HOGENOM" id="CLU_1015971_0_0_1"/>
<dbReference type="EMBL" id="DS027049">
    <property type="protein sequence ID" value="EAW13122.1"/>
    <property type="molecule type" value="Genomic_DNA"/>
</dbReference>
<dbReference type="GeneID" id="4706745"/>
<feature type="compositionally biased region" description="Polar residues" evidence="1">
    <location>
        <begin position="18"/>
        <end position="32"/>
    </location>
</feature>
<feature type="compositionally biased region" description="Polar residues" evidence="1">
    <location>
        <begin position="160"/>
        <end position="175"/>
    </location>
</feature>
<feature type="compositionally biased region" description="Polar residues" evidence="1">
    <location>
        <begin position="112"/>
        <end position="122"/>
    </location>
</feature>
<proteinExistence type="predicted"/>
<keyword evidence="3" id="KW-1185">Reference proteome</keyword>
<dbReference type="VEuPathDB" id="FungiDB:ACLA_015640"/>
<protein>
    <submittedName>
        <fullName evidence="2">Solid-state culture expressed protein (Aos23), putative</fullName>
    </submittedName>
</protein>
<evidence type="ECO:0000313" key="3">
    <source>
        <dbReference type="Proteomes" id="UP000006701"/>
    </source>
</evidence>
<feature type="compositionally biased region" description="Low complexity" evidence="1">
    <location>
        <begin position="141"/>
        <end position="159"/>
    </location>
</feature>
<dbReference type="KEGG" id="act:ACLA_015640"/>
<sequence length="267" mass="27503">MEAVQKAIYDTTSGIQNLAFGTQPETTPCTQQHGEEPLSGVQGRGTATDPYDAGNRDEQPDAPATKDNTAVITEPLESITPLENKPTDPSPASGAGLKAGATPSPAQEKLIPSSTNSATETGPGNPIVDLPSPAQEQTNPTASANSNNNTSSSNSNSNNLSEPRSISQSQPNSRPLSPKSPKQRDLAMSEGVSSSRSPPREEGDASSSSNGEHGPPQNGNVSIEALKGPQGPAPKETADFEQEMDGGKPSNTTGSFPLFFPLDTGVG</sequence>
<reference evidence="2 3" key="1">
    <citation type="journal article" date="2008" name="PLoS Genet.">
        <title>Genomic islands in the pathogenic filamentous fungus Aspergillus fumigatus.</title>
        <authorList>
            <person name="Fedorova N.D."/>
            <person name="Khaldi N."/>
            <person name="Joardar V.S."/>
            <person name="Maiti R."/>
            <person name="Amedeo P."/>
            <person name="Anderson M.J."/>
            <person name="Crabtree J."/>
            <person name="Silva J.C."/>
            <person name="Badger J.H."/>
            <person name="Albarraq A."/>
            <person name="Angiuoli S."/>
            <person name="Bussey H."/>
            <person name="Bowyer P."/>
            <person name="Cotty P.J."/>
            <person name="Dyer P.S."/>
            <person name="Egan A."/>
            <person name="Galens K."/>
            <person name="Fraser-Liggett C.M."/>
            <person name="Haas B.J."/>
            <person name="Inman J.M."/>
            <person name="Kent R."/>
            <person name="Lemieux S."/>
            <person name="Malavazi I."/>
            <person name="Orvis J."/>
            <person name="Roemer T."/>
            <person name="Ronning C.M."/>
            <person name="Sundaram J.P."/>
            <person name="Sutton G."/>
            <person name="Turner G."/>
            <person name="Venter J.C."/>
            <person name="White O.R."/>
            <person name="Whitty B.R."/>
            <person name="Youngman P."/>
            <person name="Wolfe K.H."/>
            <person name="Goldman G.H."/>
            <person name="Wortman J.R."/>
            <person name="Jiang B."/>
            <person name="Denning D.W."/>
            <person name="Nierman W.C."/>
        </authorList>
    </citation>
    <scope>NUCLEOTIDE SEQUENCE [LARGE SCALE GENOMIC DNA]</scope>
    <source>
        <strain evidence="3">ATCC 1007 / CBS 513.65 / DSM 816 / NCTC 3887 / NRRL 1</strain>
    </source>
</reference>
<evidence type="ECO:0000313" key="2">
    <source>
        <dbReference type="EMBL" id="EAW13122.1"/>
    </source>
</evidence>
<feature type="region of interest" description="Disordered" evidence="1">
    <location>
        <begin position="18"/>
        <end position="267"/>
    </location>
</feature>
<name>A1CBK4_ASPCL</name>
<dbReference type="Proteomes" id="UP000006701">
    <property type="component" value="Unassembled WGS sequence"/>
</dbReference>
<dbReference type="OrthoDB" id="5388207at2759"/>
<dbReference type="OMA" id="NLAFGPQ"/>
<dbReference type="AlphaFoldDB" id="A1CBK4"/>
<dbReference type="STRING" id="344612.A1CBK4"/>